<comment type="caution">
    <text evidence="10">The sequence shown here is derived from an EMBL/GenBank/DDBJ whole genome shotgun (WGS) entry which is preliminary data.</text>
</comment>
<keyword evidence="3" id="KW-1003">Cell membrane</keyword>
<name>A0A1G2BRR4_9BACT</name>
<dbReference type="GO" id="GO:0005886">
    <property type="term" value="C:plasma membrane"/>
    <property type="evidence" value="ECO:0007669"/>
    <property type="project" value="UniProtKB-SubCell"/>
</dbReference>
<evidence type="ECO:0000259" key="9">
    <source>
        <dbReference type="Pfam" id="PF00482"/>
    </source>
</evidence>
<feature type="transmembrane region" description="Helical" evidence="8">
    <location>
        <begin position="158"/>
        <end position="181"/>
    </location>
</feature>
<dbReference type="FunFam" id="1.20.81.30:FF:000001">
    <property type="entry name" value="Type II secretion system protein F"/>
    <property type="match status" value="2"/>
</dbReference>
<dbReference type="InterPro" id="IPR018076">
    <property type="entry name" value="T2SS_GspF_dom"/>
</dbReference>
<dbReference type="PANTHER" id="PTHR30012:SF0">
    <property type="entry name" value="TYPE II SECRETION SYSTEM PROTEIN F-RELATED"/>
    <property type="match status" value="1"/>
</dbReference>
<dbReference type="InterPro" id="IPR003004">
    <property type="entry name" value="GspF/PilC"/>
</dbReference>
<comment type="subcellular location">
    <subcellularLocation>
        <location evidence="1">Cell inner membrane</location>
        <topology evidence="1">Multi-pass membrane protein</topology>
    </subcellularLocation>
</comment>
<dbReference type="PRINTS" id="PR00812">
    <property type="entry name" value="BCTERIALGSPF"/>
</dbReference>
<evidence type="ECO:0000256" key="1">
    <source>
        <dbReference type="ARBA" id="ARBA00004429"/>
    </source>
</evidence>
<dbReference type="PANTHER" id="PTHR30012">
    <property type="entry name" value="GENERAL SECRETION PATHWAY PROTEIN"/>
    <property type="match status" value="1"/>
</dbReference>
<evidence type="ECO:0000256" key="8">
    <source>
        <dbReference type="SAM" id="Phobius"/>
    </source>
</evidence>
<evidence type="ECO:0000313" key="11">
    <source>
        <dbReference type="Proteomes" id="UP000178109"/>
    </source>
</evidence>
<evidence type="ECO:0000256" key="6">
    <source>
        <dbReference type="ARBA" id="ARBA00022989"/>
    </source>
</evidence>
<accession>A0A1G2BRR4</accession>
<evidence type="ECO:0000256" key="3">
    <source>
        <dbReference type="ARBA" id="ARBA00022475"/>
    </source>
</evidence>
<feature type="transmembrane region" description="Helical" evidence="8">
    <location>
        <begin position="212"/>
        <end position="231"/>
    </location>
</feature>
<feature type="domain" description="Type II secretion system protein GspF" evidence="9">
    <location>
        <begin position="263"/>
        <end position="385"/>
    </location>
</feature>
<comment type="similarity">
    <text evidence="2">Belongs to the GSP F family.</text>
</comment>
<sequence>MPSPEEIKPKDSLANEATPVNDAFTRLEQKFLNPQGVNAKFDLLLDKIRGISVEEKIFFTQNLGVMLKSGLAVSRALRTLTLQSSNPKFKRALFRVARQVEKGVTLSEAMSAFPNIFSIIFVNMIKAGEAAGQMEEVLTELTQQLKKSHELKQKVKGALMYPAAILIAMTGIGGGMLVFVVPKLLSIFKEMNVVLPLPTRILIGLSDGVNDHILIIAPLALAAVGGLLYAVRTRPGKKIWHTIILNLPVIKKIATKINLANIARTLGSLLATDLPVVASLKLSAQVIKNEHFRASLNAIAEQVEKGRKISEEMLKFEKLYPPVVEQMVAVGEETGEISKILKDLAEFYEEDVNQTMDSLPALIEPILILLLGGAVGGMAVAIILPMYSLSQAV</sequence>
<proteinExistence type="inferred from homology"/>
<reference evidence="10 11" key="1">
    <citation type="journal article" date="2016" name="Nat. Commun.">
        <title>Thousands of microbial genomes shed light on interconnected biogeochemical processes in an aquifer system.</title>
        <authorList>
            <person name="Anantharaman K."/>
            <person name="Brown C.T."/>
            <person name="Hug L.A."/>
            <person name="Sharon I."/>
            <person name="Castelle C.J."/>
            <person name="Probst A.J."/>
            <person name="Thomas B.C."/>
            <person name="Singh A."/>
            <person name="Wilkins M.J."/>
            <person name="Karaoz U."/>
            <person name="Brodie E.L."/>
            <person name="Williams K.H."/>
            <person name="Hubbard S.S."/>
            <person name="Banfield J.F."/>
        </authorList>
    </citation>
    <scope>NUCLEOTIDE SEQUENCE [LARGE SCALE GENOMIC DNA]</scope>
</reference>
<dbReference type="Proteomes" id="UP000178109">
    <property type="component" value="Unassembled WGS sequence"/>
</dbReference>
<gene>
    <name evidence="10" type="ORF">A3H70_05085</name>
</gene>
<keyword evidence="5 8" id="KW-0812">Transmembrane</keyword>
<dbReference type="InterPro" id="IPR042094">
    <property type="entry name" value="T2SS_GspF_sf"/>
</dbReference>
<feature type="domain" description="Type II secretion system protein GspF" evidence="9">
    <location>
        <begin position="59"/>
        <end position="182"/>
    </location>
</feature>
<evidence type="ECO:0000256" key="4">
    <source>
        <dbReference type="ARBA" id="ARBA00022519"/>
    </source>
</evidence>
<dbReference type="STRING" id="1798553.A3H70_05085"/>
<keyword evidence="7 8" id="KW-0472">Membrane</keyword>
<protein>
    <recommendedName>
        <fullName evidence="9">Type II secretion system protein GspF domain-containing protein</fullName>
    </recommendedName>
</protein>
<evidence type="ECO:0000256" key="7">
    <source>
        <dbReference type="ARBA" id="ARBA00023136"/>
    </source>
</evidence>
<organism evidence="10 11">
    <name type="scientific">Candidatus Komeilibacteria bacterium RIFCSPLOWO2_02_FULL_48_11</name>
    <dbReference type="NCBI Taxonomy" id="1798553"/>
    <lineage>
        <taxon>Bacteria</taxon>
        <taxon>Candidatus Komeiliibacteriota</taxon>
    </lineage>
</organism>
<dbReference type="Pfam" id="PF00482">
    <property type="entry name" value="T2SSF"/>
    <property type="match status" value="2"/>
</dbReference>
<keyword evidence="4" id="KW-0997">Cell inner membrane</keyword>
<dbReference type="Gene3D" id="1.20.81.30">
    <property type="entry name" value="Type II secretion system (T2SS), domain F"/>
    <property type="match status" value="2"/>
</dbReference>
<dbReference type="AlphaFoldDB" id="A0A1G2BRR4"/>
<feature type="transmembrane region" description="Helical" evidence="8">
    <location>
        <begin position="366"/>
        <end position="387"/>
    </location>
</feature>
<dbReference type="EMBL" id="MHKO01000050">
    <property type="protein sequence ID" value="OGY91239.1"/>
    <property type="molecule type" value="Genomic_DNA"/>
</dbReference>
<evidence type="ECO:0000256" key="2">
    <source>
        <dbReference type="ARBA" id="ARBA00005745"/>
    </source>
</evidence>
<evidence type="ECO:0000313" key="10">
    <source>
        <dbReference type="EMBL" id="OGY91239.1"/>
    </source>
</evidence>
<evidence type="ECO:0000256" key="5">
    <source>
        <dbReference type="ARBA" id="ARBA00022692"/>
    </source>
</evidence>
<keyword evidence="6 8" id="KW-1133">Transmembrane helix</keyword>